<evidence type="ECO:0000256" key="7">
    <source>
        <dbReference type="ARBA" id="ARBA00023125"/>
    </source>
</evidence>
<feature type="compositionally biased region" description="Low complexity" evidence="11">
    <location>
        <begin position="229"/>
        <end position="241"/>
    </location>
</feature>
<keyword evidence="2" id="KW-0479">Metal-binding</keyword>
<dbReference type="InterPro" id="IPR036236">
    <property type="entry name" value="Znf_C2H2_sf"/>
</dbReference>
<evidence type="ECO:0000256" key="11">
    <source>
        <dbReference type="SAM" id="MobiDB-lite"/>
    </source>
</evidence>
<keyword evidence="5" id="KW-0862">Zinc</keyword>
<name>A0A9D4NP86_DREPO</name>
<dbReference type="GO" id="GO:0043565">
    <property type="term" value="F:sequence-specific DNA binding"/>
    <property type="evidence" value="ECO:0007669"/>
    <property type="project" value="UniProtKB-ARBA"/>
</dbReference>
<keyword evidence="3" id="KW-0677">Repeat</keyword>
<dbReference type="Gene3D" id="3.30.160.60">
    <property type="entry name" value="Classic Zinc Finger"/>
    <property type="match status" value="5"/>
</dbReference>
<dbReference type="GO" id="GO:0008270">
    <property type="term" value="F:zinc ion binding"/>
    <property type="evidence" value="ECO:0007669"/>
    <property type="project" value="UniProtKB-KW"/>
</dbReference>
<dbReference type="GO" id="GO:0045595">
    <property type="term" value="P:regulation of cell differentiation"/>
    <property type="evidence" value="ECO:0007669"/>
    <property type="project" value="UniProtKB-ARBA"/>
</dbReference>
<evidence type="ECO:0000256" key="4">
    <source>
        <dbReference type="ARBA" id="ARBA00022771"/>
    </source>
</evidence>
<dbReference type="Pfam" id="PF00096">
    <property type="entry name" value="zf-C2H2"/>
    <property type="match status" value="3"/>
</dbReference>
<gene>
    <name evidence="13" type="ORF">DPMN_021567</name>
</gene>
<dbReference type="SUPFAM" id="SSF57667">
    <property type="entry name" value="beta-beta-alpha zinc fingers"/>
    <property type="match status" value="3"/>
</dbReference>
<keyword evidence="6" id="KW-0805">Transcription regulation</keyword>
<dbReference type="FunFam" id="3.30.160.60:FF:000624">
    <property type="entry name" value="zinc finger protein 697"/>
    <property type="match status" value="1"/>
</dbReference>
<evidence type="ECO:0000256" key="2">
    <source>
        <dbReference type="ARBA" id="ARBA00022723"/>
    </source>
</evidence>
<feature type="domain" description="C2H2-type" evidence="12">
    <location>
        <begin position="402"/>
        <end position="429"/>
    </location>
</feature>
<feature type="domain" description="C2H2-type" evidence="12">
    <location>
        <begin position="346"/>
        <end position="373"/>
    </location>
</feature>
<evidence type="ECO:0000256" key="3">
    <source>
        <dbReference type="ARBA" id="ARBA00022737"/>
    </source>
</evidence>
<evidence type="ECO:0000256" key="8">
    <source>
        <dbReference type="ARBA" id="ARBA00023163"/>
    </source>
</evidence>
<dbReference type="EMBL" id="JAIWYP010000001">
    <property type="protein sequence ID" value="KAH3897379.1"/>
    <property type="molecule type" value="Genomic_DNA"/>
</dbReference>
<reference evidence="13" key="1">
    <citation type="journal article" date="2019" name="bioRxiv">
        <title>The Genome of the Zebra Mussel, Dreissena polymorpha: A Resource for Invasive Species Research.</title>
        <authorList>
            <person name="McCartney M.A."/>
            <person name="Auch B."/>
            <person name="Kono T."/>
            <person name="Mallez S."/>
            <person name="Zhang Y."/>
            <person name="Obille A."/>
            <person name="Becker A."/>
            <person name="Abrahante J.E."/>
            <person name="Garbe J."/>
            <person name="Badalamenti J.P."/>
            <person name="Herman A."/>
            <person name="Mangelson H."/>
            <person name="Liachko I."/>
            <person name="Sullivan S."/>
            <person name="Sone E.D."/>
            <person name="Koren S."/>
            <person name="Silverstein K.A.T."/>
            <person name="Beckman K.B."/>
            <person name="Gohl D.M."/>
        </authorList>
    </citation>
    <scope>NUCLEOTIDE SEQUENCE</scope>
    <source>
        <strain evidence="13">Duluth1</strain>
        <tissue evidence="13">Whole animal</tissue>
    </source>
</reference>
<dbReference type="GO" id="GO:0005694">
    <property type="term" value="C:chromosome"/>
    <property type="evidence" value="ECO:0007669"/>
    <property type="project" value="UniProtKB-ARBA"/>
</dbReference>
<comment type="caution">
    <text evidence="13">The sequence shown here is derived from an EMBL/GenBank/DDBJ whole genome shotgun (WGS) entry which is preliminary data.</text>
</comment>
<feature type="domain" description="C2H2-type" evidence="12">
    <location>
        <begin position="430"/>
        <end position="455"/>
    </location>
</feature>
<dbReference type="PANTHER" id="PTHR16515:SF49">
    <property type="entry name" value="GASTRULA ZINC FINGER PROTEIN XLCGF49.1-LIKE-RELATED"/>
    <property type="match status" value="1"/>
</dbReference>
<keyword evidence="7" id="KW-0238">DNA-binding</keyword>
<evidence type="ECO:0000256" key="10">
    <source>
        <dbReference type="PROSITE-ProRule" id="PRU00042"/>
    </source>
</evidence>
<keyword evidence="4 10" id="KW-0863">Zinc-finger</keyword>
<dbReference type="GO" id="GO:0005634">
    <property type="term" value="C:nucleus"/>
    <property type="evidence" value="ECO:0007669"/>
    <property type="project" value="UniProtKB-SubCell"/>
</dbReference>
<dbReference type="InterPro" id="IPR050331">
    <property type="entry name" value="Zinc_finger"/>
</dbReference>
<evidence type="ECO:0000313" key="13">
    <source>
        <dbReference type="EMBL" id="KAH3897379.1"/>
    </source>
</evidence>
<dbReference type="PANTHER" id="PTHR16515">
    <property type="entry name" value="PR DOMAIN ZINC FINGER PROTEIN"/>
    <property type="match status" value="1"/>
</dbReference>
<evidence type="ECO:0000256" key="1">
    <source>
        <dbReference type="ARBA" id="ARBA00004123"/>
    </source>
</evidence>
<accession>A0A9D4NP86</accession>
<feature type="region of interest" description="Disordered" evidence="11">
    <location>
        <begin position="119"/>
        <end position="259"/>
    </location>
</feature>
<dbReference type="FunFam" id="3.30.160.60:FF:000912">
    <property type="entry name" value="Zinc finger protein 660"/>
    <property type="match status" value="1"/>
</dbReference>
<dbReference type="FunFam" id="3.30.160.60:FF:001228">
    <property type="entry name" value="Zinc finger protein 236"/>
    <property type="match status" value="1"/>
</dbReference>
<dbReference type="SMART" id="SM00355">
    <property type="entry name" value="ZnF_C2H2"/>
    <property type="match status" value="5"/>
</dbReference>
<feature type="domain" description="C2H2-type" evidence="12">
    <location>
        <begin position="318"/>
        <end position="345"/>
    </location>
</feature>
<dbReference type="InterPro" id="IPR013087">
    <property type="entry name" value="Znf_C2H2_type"/>
</dbReference>
<evidence type="ECO:0000313" key="14">
    <source>
        <dbReference type="Proteomes" id="UP000828390"/>
    </source>
</evidence>
<sequence length="455" mass="51052">MATPDMEVIKELSGYMYPVILKAVLKSQIHQLIEQLASATNEESIILTANVADGTLSHLGSDSAKGFLEDHEDIKSQFLSYCLKSHHERKQEQEQRDREEEMRKAQEAAVASFAFQQQQAQSIQSMGSMSNMSPREPMPRFQATARSPPQQLRPPGGGLRHKPYPVKRPIQVAASPVRSRMTSTAKLDGQTIKLQLDDETSNQSALSQPSSPASHQNMKSEPGTDDANSESSSSHNEQNQEGADLSSLVSGDNGEHDPDVSVKLEAISEAEMDLEITDLKPGRHRQSQDWGANAMGMNFDPTGASGSQADMTVQQDRLVCHHCPKTFNTTFDLNCHILTHTGEKPFDCSVCHKQFNRKTDFRRHMLVHTGEKPFECSVCHKQFTRKSILKDHMLLHTGGMPFECIFCDKRYNRKGKLQDHMIVHTGEKPFDCSICHKHFSRKSTLKHHIESVHKD</sequence>
<evidence type="ECO:0000256" key="6">
    <source>
        <dbReference type="ARBA" id="ARBA00023015"/>
    </source>
</evidence>
<reference evidence="13" key="2">
    <citation type="submission" date="2020-11" db="EMBL/GenBank/DDBJ databases">
        <authorList>
            <person name="McCartney M.A."/>
            <person name="Auch B."/>
            <person name="Kono T."/>
            <person name="Mallez S."/>
            <person name="Becker A."/>
            <person name="Gohl D.M."/>
            <person name="Silverstein K.A.T."/>
            <person name="Koren S."/>
            <person name="Bechman K.B."/>
            <person name="Herman A."/>
            <person name="Abrahante J.E."/>
            <person name="Garbe J."/>
        </authorList>
    </citation>
    <scope>NUCLEOTIDE SEQUENCE</scope>
    <source>
        <strain evidence="13">Duluth1</strain>
        <tissue evidence="13">Whole animal</tissue>
    </source>
</reference>
<dbReference type="GO" id="GO:0045893">
    <property type="term" value="P:positive regulation of DNA-templated transcription"/>
    <property type="evidence" value="ECO:0007669"/>
    <property type="project" value="UniProtKB-ARBA"/>
</dbReference>
<dbReference type="GO" id="GO:0000122">
    <property type="term" value="P:negative regulation of transcription by RNA polymerase II"/>
    <property type="evidence" value="ECO:0007669"/>
    <property type="project" value="UniProtKB-ARBA"/>
</dbReference>
<dbReference type="OrthoDB" id="6591996at2759"/>
<keyword evidence="8" id="KW-0804">Transcription</keyword>
<keyword evidence="9" id="KW-0539">Nucleus</keyword>
<comment type="subcellular location">
    <subcellularLocation>
        <location evidence="1">Nucleus</location>
    </subcellularLocation>
</comment>
<dbReference type="AlphaFoldDB" id="A0A9D4NP86"/>
<feature type="domain" description="C2H2-type" evidence="12">
    <location>
        <begin position="374"/>
        <end position="401"/>
    </location>
</feature>
<dbReference type="Proteomes" id="UP000828390">
    <property type="component" value="Unassembled WGS sequence"/>
</dbReference>
<evidence type="ECO:0000259" key="12">
    <source>
        <dbReference type="PROSITE" id="PS50157"/>
    </source>
</evidence>
<proteinExistence type="predicted"/>
<dbReference type="PROSITE" id="PS50157">
    <property type="entry name" value="ZINC_FINGER_C2H2_2"/>
    <property type="match status" value="5"/>
</dbReference>
<evidence type="ECO:0000256" key="9">
    <source>
        <dbReference type="ARBA" id="ARBA00023242"/>
    </source>
</evidence>
<evidence type="ECO:0000256" key="5">
    <source>
        <dbReference type="ARBA" id="ARBA00022833"/>
    </source>
</evidence>
<organism evidence="13 14">
    <name type="scientific">Dreissena polymorpha</name>
    <name type="common">Zebra mussel</name>
    <name type="synonym">Mytilus polymorpha</name>
    <dbReference type="NCBI Taxonomy" id="45954"/>
    <lineage>
        <taxon>Eukaryota</taxon>
        <taxon>Metazoa</taxon>
        <taxon>Spiralia</taxon>
        <taxon>Lophotrochozoa</taxon>
        <taxon>Mollusca</taxon>
        <taxon>Bivalvia</taxon>
        <taxon>Autobranchia</taxon>
        <taxon>Heteroconchia</taxon>
        <taxon>Euheterodonta</taxon>
        <taxon>Imparidentia</taxon>
        <taxon>Neoheterodontei</taxon>
        <taxon>Myida</taxon>
        <taxon>Dreissenoidea</taxon>
        <taxon>Dreissenidae</taxon>
        <taxon>Dreissena</taxon>
    </lineage>
</organism>
<protein>
    <recommendedName>
        <fullName evidence="12">C2H2-type domain-containing protein</fullName>
    </recommendedName>
</protein>
<feature type="compositionally biased region" description="Low complexity" evidence="11">
    <location>
        <begin position="201"/>
        <end position="214"/>
    </location>
</feature>
<keyword evidence="14" id="KW-1185">Reference proteome</keyword>
<dbReference type="FunFam" id="3.30.160.60:FF:001732">
    <property type="entry name" value="Zgc:162936"/>
    <property type="match status" value="1"/>
</dbReference>
<dbReference type="PROSITE" id="PS00028">
    <property type="entry name" value="ZINC_FINGER_C2H2_1"/>
    <property type="match status" value="5"/>
</dbReference>